<dbReference type="InterPro" id="IPR036735">
    <property type="entry name" value="NGN_dom_sf"/>
</dbReference>
<reference evidence="5" key="1">
    <citation type="journal article" date="2015" name="Genome Announc.">
        <title>Draft Genome Sequence of Bacteroidales Strain TBC1, a Novel Isolate from a Methanogenic Wastewater Treatment System.</title>
        <authorList>
            <person name="Tourlousse D.M."/>
            <person name="Matsuura N."/>
            <person name="Sun L."/>
            <person name="Toyonaga M."/>
            <person name="Kuroda K."/>
            <person name="Ohashi A."/>
            <person name="Cruz R."/>
            <person name="Yamaguchi T."/>
            <person name="Sekiguchi Y."/>
        </authorList>
    </citation>
    <scope>NUCLEOTIDE SEQUENCE [LARGE SCALE GENOMIC DNA]</scope>
    <source>
        <strain evidence="5">TBC1</strain>
    </source>
</reference>
<dbReference type="Gene3D" id="3.30.70.940">
    <property type="entry name" value="NusG, N-terminal domain"/>
    <property type="match status" value="1"/>
</dbReference>
<keyword evidence="6" id="KW-1185">Reference proteome</keyword>
<accession>A0A0S7C708</accession>
<proteinExistence type="predicted"/>
<dbReference type="Pfam" id="PF02357">
    <property type="entry name" value="NusG"/>
    <property type="match status" value="1"/>
</dbReference>
<dbReference type="PANTHER" id="PTHR30265:SF4">
    <property type="entry name" value="KOW MOTIF FAMILY PROTEIN, EXPRESSED"/>
    <property type="match status" value="1"/>
</dbReference>
<evidence type="ECO:0000256" key="1">
    <source>
        <dbReference type="ARBA" id="ARBA00022814"/>
    </source>
</evidence>
<dbReference type="Proteomes" id="UP000053091">
    <property type="component" value="Unassembled WGS sequence"/>
</dbReference>
<evidence type="ECO:0000259" key="4">
    <source>
        <dbReference type="Pfam" id="PF02357"/>
    </source>
</evidence>
<dbReference type="SUPFAM" id="SSF82679">
    <property type="entry name" value="N-utilization substance G protein NusG, N-terminal domain"/>
    <property type="match status" value="1"/>
</dbReference>
<dbReference type="NCBIfam" id="NF033644">
    <property type="entry name" value="antiterm_UpxY"/>
    <property type="match status" value="1"/>
</dbReference>
<feature type="domain" description="NusG-like N-terminal" evidence="4">
    <location>
        <begin position="17"/>
        <end position="109"/>
    </location>
</feature>
<evidence type="ECO:0000256" key="2">
    <source>
        <dbReference type="ARBA" id="ARBA00023015"/>
    </source>
</evidence>
<dbReference type="CDD" id="cd09895">
    <property type="entry name" value="NGN_SP_UpxY"/>
    <property type="match status" value="1"/>
</dbReference>
<dbReference type="InterPro" id="IPR006645">
    <property type="entry name" value="NGN-like_dom"/>
</dbReference>
<sequence length="177" mass="20160">MKSVARPARIVESTIAQWYACYTKPRAEKAALQRLREAEIESYLPLQRTRKKWSDRMKWVDEPLLKSYIFVKVNSENFMKVMKIEGLLHFITFENRAVPIPESQINAIRLLLGQGMELEVVSGKIEAGQAIEVQAGPLIGLRGELVEYRGSRKVLVRLGEIGHGILVTISPDFLIRI</sequence>
<dbReference type="OrthoDB" id="9796143at2"/>
<keyword evidence="2" id="KW-0805">Transcription regulation</keyword>
<dbReference type="InterPro" id="IPR043425">
    <property type="entry name" value="NusG-like"/>
</dbReference>
<dbReference type="AlphaFoldDB" id="A0A0S7C708"/>
<evidence type="ECO:0000313" key="5">
    <source>
        <dbReference type="EMBL" id="GAP44968.1"/>
    </source>
</evidence>
<keyword evidence="1" id="KW-0889">Transcription antitermination</keyword>
<dbReference type="EMBL" id="DF968183">
    <property type="protein sequence ID" value="GAP44968.1"/>
    <property type="molecule type" value="Genomic_DNA"/>
</dbReference>
<organism evidence="5">
    <name type="scientific">Lentimicrobium saccharophilum</name>
    <dbReference type="NCBI Taxonomy" id="1678841"/>
    <lineage>
        <taxon>Bacteria</taxon>
        <taxon>Pseudomonadati</taxon>
        <taxon>Bacteroidota</taxon>
        <taxon>Bacteroidia</taxon>
        <taxon>Bacteroidales</taxon>
        <taxon>Lentimicrobiaceae</taxon>
        <taxon>Lentimicrobium</taxon>
    </lineage>
</organism>
<evidence type="ECO:0000313" key="6">
    <source>
        <dbReference type="Proteomes" id="UP000053091"/>
    </source>
</evidence>
<protein>
    <submittedName>
        <fullName evidence="5">Transcription antitermination factor NusG</fullName>
    </submittedName>
</protein>
<evidence type="ECO:0000256" key="3">
    <source>
        <dbReference type="ARBA" id="ARBA00023163"/>
    </source>
</evidence>
<name>A0A0S7C708_9BACT</name>
<dbReference type="RefSeq" id="WP_062044957.1">
    <property type="nucleotide sequence ID" value="NZ_DF968183.1"/>
</dbReference>
<keyword evidence="3" id="KW-0804">Transcription</keyword>
<dbReference type="PANTHER" id="PTHR30265">
    <property type="entry name" value="RHO-INTERACTING TRANSCRIPTION TERMINATION FACTOR NUSG"/>
    <property type="match status" value="1"/>
</dbReference>
<dbReference type="STRING" id="1678841.TBC1_12784"/>
<gene>
    <name evidence="5" type="ORF">TBC1_12784</name>
</gene>
<dbReference type="GO" id="GO:0031564">
    <property type="term" value="P:transcription antitermination"/>
    <property type="evidence" value="ECO:0007669"/>
    <property type="project" value="UniProtKB-KW"/>
</dbReference>
<dbReference type="GO" id="GO:0006354">
    <property type="term" value="P:DNA-templated transcription elongation"/>
    <property type="evidence" value="ECO:0007669"/>
    <property type="project" value="InterPro"/>
</dbReference>